<accession>A0A2H9TLR7</accession>
<dbReference type="Proteomes" id="UP000240830">
    <property type="component" value="Unassembled WGS sequence"/>
</dbReference>
<evidence type="ECO:0000313" key="2">
    <source>
        <dbReference type="EMBL" id="PJF18686.1"/>
    </source>
</evidence>
<protein>
    <submittedName>
        <fullName evidence="2">Uncharacterized protein</fullName>
    </submittedName>
</protein>
<gene>
    <name evidence="2" type="ORF">PSACC_01499</name>
</gene>
<dbReference type="AlphaFoldDB" id="A0A2H9TLR7"/>
<organism evidence="2 3">
    <name type="scientific">Paramicrosporidium saccamoebae</name>
    <dbReference type="NCBI Taxonomy" id="1246581"/>
    <lineage>
        <taxon>Eukaryota</taxon>
        <taxon>Fungi</taxon>
        <taxon>Fungi incertae sedis</taxon>
        <taxon>Cryptomycota</taxon>
        <taxon>Cryptomycota incertae sedis</taxon>
        <taxon>Paramicrosporidium</taxon>
    </lineage>
</organism>
<keyword evidence="3" id="KW-1185">Reference proteome</keyword>
<feature type="compositionally biased region" description="Low complexity" evidence="1">
    <location>
        <begin position="147"/>
        <end position="172"/>
    </location>
</feature>
<proteinExistence type="predicted"/>
<dbReference type="OrthoDB" id="10248979at2759"/>
<reference evidence="2 3" key="1">
    <citation type="submission" date="2016-10" db="EMBL/GenBank/DDBJ databases">
        <title>The genome of Paramicrosporidium saccamoebae is the missing link in understanding Cryptomycota and Microsporidia evolution.</title>
        <authorList>
            <person name="Quandt C.A."/>
            <person name="Beaudet D."/>
            <person name="Corsaro D."/>
            <person name="Michel R."/>
            <person name="Corradi N."/>
            <person name="James T."/>
        </authorList>
    </citation>
    <scope>NUCLEOTIDE SEQUENCE [LARGE SCALE GENOMIC DNA]</scope>
    <source>
        <strain evidence="2 3">KSL3</strain>
    </source>
</reference>
<dbReference type="EMBL" id="MTSL01000107">
    <property type="protein sequence ID" value="PJF18686.1"/>
    <property type="molecule type" value="Genomic_DNA"/>
</dbReference>
<feature type="region of interest" description="Disordered" evidence="1">
    <location>
        <begin position="124"/>
        <end position="175"/>
    </location>
</feature>
<comment type="caution">
    <text evidence="2">The sequence shown here is derived from an EMBL/GenBank/DDBJ whole genome shotgun (WGS) entry which is preliminary data.</text>
</comment>
<sequence length="721" mass="80058">MAILPFWDALLHFACFAATMVIIALWPSSAKSQAGTKPIGKAPTLEELLLSSRMQDEECQQNMDHINEPSEGTVEQQAEFLKRFEKSAREMKPSDPGGSNHAANSVDLVASGFDFVANNVAVGSTAGNNVDPSPNVVKTPPRNLTLSNSHAASPPSSNPYPNNTNPSTSRPNEQLGKEIPGLMEEYYDGTAGPRFPHARNPTEFEDLVIFTIIPSIENRASLVLLRDFVGVPFSHGLFLLNIPDDILEELSWWNGVQLKNIHNYLGLPVSNETILTSNEQHIRLALHSRLVKEHGHSFWIKFGYVVEPERIGIYRAEQSGSAANILEAHARGRNEVMKMAKVLKVHGYVLGQQSDPVQYSTGKAVVDRKKAEEQSLVAGIYAPKSLVVEGYSLEKGLKYIDEQLKCLITPNQCSSPNMEYIYDASVYSVFPSDPNSHAGCIVDVREEAITSTILVNEVASTLANNATKAIVAKNGKKVAVAFPTTSKGMKKGEDPVFLRVLLPSLISSVTLEEFSSTMFTVYIGFDHGDPVFENPTLRSKYLQKAVEIIGNNPVQVKMLQLPNAKRVALLWNLLYLHALREGAEYFYQLNDDLHLETTGWLTYFTSTLDAHGGFGVVGPADYHNGLNCAILTQSMVTPVHYEIFGMLYPVELKDWKSDRWLTYVYQPNDTHCRQDIIANNGGAPTRYQYCEFLSYVIYVDAGKRRIAEWKAKKLAREKSAL</sequence>
<evidence type="ECO:0000313" key="3">
    <source>
        <dbReference type="Proteomes" id="UP000240830"/>
    </source>
</evidence>
<evidence type="ECO:0000256" key="1">
    <source>
        <dbReference type="SAM" id="MobiDB-lite"/>
    </source>
</evidence>
<name>A0A2H9TLR7_9FUNG</name>